<proteinExistence type="evidence at transcript level"/>
<dbReference type="EMBL" id="KF860778">
    <property type="protein sequence ID" value="AIW62673.1"/>
    <property type="molecule type" value="mRNA"/>
</dbReference>
<protein>
    <submittedName>
        <fullName evidence="1">Venom peptide U1-SYTX-Sth1a_1</fullName>
    </submittedName>
</protein>
<dbReference type="AlphaFoldDB" id="A0A0A0VCS5"/>
<accession>A0A0A0VCS5</accession>
<reference evidence="1" key="2">
    <citation type="journal article" date="2014" name="J. Proteome Res.">
        <title>Spit and venom from scytodes spiders: a diverse and distinct cocktail.</title>
        <authorList>
            <person name="Zobel-Thropp P.A."/>
            <person name="Correa S.M."/>
            <person name="Garb J.E."/>
            <person name="Binford G.J."/>
        </authorList>
    </citation>
    <scope>NUCLEOTIDE SEQUENCE</scope>
    <source>
        <tissue evidence="1">Venom gland</tissue>
    </source>
</reference>
<sequence length="85" mass="9893">MLWWSTKRRELFGIYARASCLSDISNLRTICCNSRHFPRKECSASCTSSPQLFSLEQVLPSSTQQLHTVIPHRRRALQIPFRETI</sequence>
<evidence type="ECO:0000313" key="1">
    <source>
        <dbReference type="EMBL" id="AIW62673.1"/>
    </source>
</evidence>
<name>A0A0A0VCS5_SCYTH</name>
<reference evidence="1" key="1">
    <citation type="submission" date="2013-11" db="EMBL/GenBank/DDBJ databases">
        <authorList>
            <person name="Thropp P.A."/>
            <person name="Correa S.M."/>
            <person name="Garb J.E."/>
            <person name="Binford G.J."/>
        </authorList>
    </citation>
    <scope>NUCLEOTIDE SEQUENCE</scope>
    <source>
        <tissue evidence="1">Venom gland</tissue>
    </source>
</reference>
<organism evidence="1">
    <name type="scientific">Scytodes thoracica</name>
    <name type="common">Spitting spider</name>
    <name type="synonym">Aranea thoracica</name>
    <dbReference type="NCBI Taxonomy" id="1112478"/>
    <lineage>
        <taxon>Eukaryota</taxon>
        <taxon>Metazoa</taxon>
        <taxon>Ecdysozoa</taxon>
        <taxon>Arthropoda</taxon>
        <taxon>Chelicerata</taxon>
        <taxon>Arachnida</taxon>
        <taxon>Araneae</taxon>
        <taxon>Araneomorphae</taxon>
        <taxon>Haplogynae</taxon>
        <taxon>Scytodoidea</taxon>
        <taxon>Scytodidae</taxon>
        <taxon>Scytodes</taxon>
    </lineage>
</organism>